<accession>A0A3E2TMR1</accession>
<sequence length="187" mass="20011">MGMRKSGNLWLAMIAALILVCVMAIAGCGKQQAGAGSGSEQSAQSALEHVLSCTVQEAADFETASEGIKQAAEETGDETGIVSVDGLETYFQGRFGDDMTEDCLNKMMTDRTIAVSIKLAEQYQSDILAEDIQLTKRSGNEDMYDFEAKLVTAADSKQIASVTGVVTMEESQSSWKISNLTLKVSES</sequence>
<evidence type="ECO:0000313" key="3">
    <source>
        <dbReference type="Proteomes" id="UP000260773"/>
    </source>
</evidence>
<dbReference type="AlphaFoldDB" id="A0A3E2TMR1"/>
<keyword evidence="1" id="KW-0732">Signal</keyword>
<dbReference type="EMBL" id="QVEP01000021">
    <property type="protein sequence ID" value="RGB79678.1"/>
    <property type="molecule type" value="Genomic_DNA"/>
</dbReference>
<dbReference type="Proteomes" id="UP000260773">
    <property type="component" value="Unassembled WGS sequence"/>
</dbReference>
<evidence type="ECO:0000256" key="1">
    <source>
        <dbReference type="SAM" id="SignalP"/>
    </source>
</evidence>
<gene>
    <name evidence="2" type="ORF">DW070_09530</name>
</gene>
<dbReference type="PROSITE" id="PS51257">
    <property type="entry name" value="PROKAR_LIPOPROTEIN"/>
    <property type="match status" value="1"/>
</dbReference>
<name>A0A3E2TMR1_9FIRM</name>
<comment type="caution">
    <text evidence="2">The sequence shown here is derived from an EMBL/GenBank/DDBJ whole genome shotgun (WGS) entry which is preliminary data.</text>
</comment>
<organism evidence="2 3">
    <name type="scientific">Coprococcus catus</name>
    <dbReference type="NCBI Taxonomy" id="116085"/>
    <lineage>
        <taxon>Bacteria</taxon>
        <taxon>Bacillati</taxon>
        <taxon>Bacillota</taxon>
        <taxon>Clostridia</taxon>
        <taxon>Lachnospirales</taxon>
        <taxon>Lachnospiraceae</taxon>
        <taxon>Coprococcus</taxon>
    </lineage>
</organism>
<evidence type="ECO:0008006" key="4">
    <source>
        <dbReference type="Google" id="ProtNLM"/>
    </source>
</evidence>
<reference evidence="2 3" key="1">
    <citation type="submission" date="2018-08" db="EMBL/GenBank/DDBJ databases">
        <title>A genome reference for cultivated species of the human gut microbiota.</title>
        <authorList>
            <person name="Zou Y."/>
            <person name="Xue W."/>
            <person name="Luo G."/>
        </authorList>
    </citation>
    <scope>NUCLEOTIDE SEQUENCE [LARGE SCALE GENOMIC DNA]</scope>
    <source>
        <strain evidence="2 3">AF45-17</strain>
    </source>
</reference>
<evidence type="ECO:0000313" key="2">
    <source>
        <dbReference type="EMBL" id="RGB79678.1"/>
    </source>
</evidence>
<feature type="chain" id="PRO_5038667132" description="SnoaL-like domain-containing protein" evidence="1">
    <location>
        <begin position="27"/>
        <end position="187"/>
    </location>
</feature>
<feature type="signal peptide" evidence="1">
    <location>
        <begin position="1"/>
        <end position="26"/>
    </location>
</feature>
<proteinExistence type="predicted"/>
<protein>
    <recommendedName>
        <fullName evidence="4">SnoaL-like domain-containing protein</fullName>
    </recommendedName>
</protein>